<evidence type="ECO:0000259" key="1">
    <source>
        <dbReference type="Pfam" id="PF08385"/>
    </source>
</evidence>
<feature type="non-terminal residue" evidence="2">
    <location>
        <position position="1"/>
    </location>
</feature>
<dbReference type="EMBL" id="JAFCMP010000146">
    <property type="protein sequence ID" value="KAG5184885.1"/>
    <property type="molecule type" value="Genomic_DNA"/>
</dbReference>
<proteinExistence type="predicted"/>
<dbReference type="InterPro" id="IPR026983">
    <property type="entry name" value="DHC"/>
</dbReference>
<dbReference type="PANTHER" id="PTHR22878:SF63">
    <property type="entry name" value="DYNEIN AXONEMAL HEAVY CHAIN 10"/>
    <property type="match status" value="1"/>
</dbReference>
<keyword evidence="3" id="KW-1185">Reference proteome</keyword>
<dbReference type="Pfam" id="PF08385">
    <property type="entry name" value="DHC_N1"/>
    <property type="match status" value="1"/>
</dbReference>
<accession>A0A836CFS6</accession>
<evidence type="ECO:0000313" key="3">
    <source>
        <dbReference type="Proteomes" id="UP000664859"/>
    </source>
</evidence>
<dbReference type="AlphaFoldDB" id="A0A836CFS6"/>
<dbReference type="Proteomes" id="UP000664859">
    <property type="component" value="Unassembled WGS sequence"/>
</dbReference>
<protein>
    <submittedName>
        <fullName evidence="2">Dynein heavy chain, N-terminal region 1-domain-containing protein</fullName>
    </submittedName>
</protein>
<gene>
    <name evidence="2" type="ORF">JKP88DRAFT_134144</name>
</gene>
<dbReference type="GO" id="GO:0030286">
    <property type="term" value="C:dynein complex"/>
    <property type="evidence" value="ECO:0007669"/>
    <property type="project" value="InterPro"/>
</dbReference>
<name>A0A836CFS6_9STRA</name>
<organism evidence="2 3">
    <name type="scientific">Tribonema minus</name>
    <dbReference type="NCBI Taxonomy" id="303371"/>
    <lineage>
        <taxon>Eukaryota</taxon>
        <taxon>Sar</taxon>
        <taxon>Stramenopiles</taxon>
        <taxon>Ochrophyta</taxon>
        <taxon>PX clade</taxon>
        <taxon>Xanthophyceae</taxon>
        <taxon>Tribonematales</taxon>
        <taxon>Tribonemataceae</taxon>
        <taxon>Tribonema</taxon>
    </lineage>
</organism>
<dbReference type="GO" id="GO:0007018">
    <property type="term" value="P:microtubule-based movement"/>
    <property type="evidence" value="ECO:0007669"/>
    <property type="project" value="InterPro"/>
</dbReference>
<dbReference type="GO" id="GO:0051959">
    <property type="term" value="F:dynein light intermediate chain binding"/>
    <property type="evidence" value="ECO:0007669"/>
    <property type="project" value="InterPro"/>
</dbReference>
<dbReference type="PANTHER" id="PTHR22878">
    <property type="entry name" value="DYNEIN HEAVY CHAIN 6, AXONEMAL-LIKE-RELATED"/>
    <property type="match status" value="1"/>
</dbReference>
<sequence length="338" mass="38998">MPRVQRMLKVMDDVEAPMLPAFKYHYGELSKLYVEAKDNVKFLTTLERHFKSMSSGSLTAVLDTLPPMMGALRMVWVISRHYNTDERLVPLMELVAGEIADKVESLVHVRTILHKSPEAARATITSARQLLESWQATYLQVRAEIEESGTDHRWEFDRKRLFEQTNYMARVCGDLLEVATVLDQFHKFLGPELKSVTGESAGIDEIMERVDGLVAPLEQVPFNVFNRRYKDSWHAVMVQFQRAVEDIEGMTRSFIEQSFQKLRSAEGAFELVQNFKNIQSRESINQAINERYKDILQQYTKELENIDDIFQAGRADPPVYRNYPPVAGAVAWARDLYQ</sequence>
<dbReference type="InterPro" id="IPR013594">
    <property type="entry name" value="Dynein_heavy_tail"/>
</dbReference>
<reference evidence="2" key="1">
    <citation type="submission" date="2021-02" db="EMBL/GenBank/DDBJ databases">
        <title>First Annotated Genome of the Yellow-green Alga Tribonema minus.</title>
        <authorList>
            <person name="Mahan K.M."/>
        </authorList>
    </citation>
    <scope>NUCLEOTIDE SEQUENCE</scope>
    <source>
        <strain evidence="2">UTEX B ZZ1240</strain>
    </source>
</reference>
<feature type="domain" description="Dynein heavy chain tail" evidence="1">
    <location>
        <begin position="2"/>
        <end position="337"/>
    </location>
</feature>
<evidence type="ECO:0000313" key="2">
    <source>
        <dbReference type="EMBL" id="KAG5184885.1"/>
    </source>
</evidence>
<dbReference type="GO" id="GO:0045505">
    <property type="term" value="F:dynein intermediate chain binding"/>
    <property type="evidence" value="ECO:0007669"/>
    <property type="project" value="InterPro"/>
</dbReference>
<comment type="caution">
    <text evidence="2">The sequence shown here is derived from an EMBL/GenBank/DDBJ whole genome shotgun (WGS) entry which is preliminary data.</text>
</comment>
<dbReference type="OrthoDB" id="64868at2759"/>